<dbReference type="OrthoDB" id="749576at2759"/>
<evidence type="ECO:0000313" key="1">
    <source>
        <dbReference type="EMBL" id="VVW35127.1"/>
    </source>
</evidence>
<proteinExistence type="predicted"/>
<dbReference type="PANTHER" id="PTHR35304:SF1">
    <property type="entry name" value="OS05G0120300 PROTEIN"/>
    <property type="match status" value="1"/>
</dbReference>
<dbReference type="PANTHER" id="PTHR35304">
    <property type="entry name" value="OS05G0120300 PROTEIN-RELATED"/>
    <property type="match status" value="1"/>
</dbReference>
<gene>
    <name evidence="1" type="ORF">NYM_LOCUS20438</name>
</gene>
<dbReference type="OMA" id="YTHENTA"/>
<protein>
    <submittedName>
        <fullName evidence="1">Uncharacterized protein</fullName>
    </submittedName>
</protein>
<dbReference type="Gramene" id="NC5G0262780.1">
    <property type="protein sequence ID" value="NC5G0262780.1:cds"/>
    <property type="gene ID" value="NC5G0262780"/>
</dbReference>
<reference evidence="1" key="1">
    <citation type="submission" date="2019-09" db="EMBL/GenBank/DDBJ databases">
        <authorList>
            <person name="Zhang L."/>
        </authorList>
    </citation>
    <scope>NUCLEOTIDE SEQUENCE</scope>
</reference>
<accession>A0A5K1D5I2</accession>
<organism evidence="1">
    <name type="scientific">Nymphaea colorata</name>
    <name type="common">pocket water lily</name>
    <dbReference type="NCBI Taxonomy" id="210225"/>
    <lineage>
        <taxon>Eukaryota</taxon>
        <taxon>Viridiplantae</taxon>
        <taxon>Streptophyta</taxon>
        <taxon>Embryophyta</taxon>
        <taxon>Tracheophyta</taxon>
        <taxon>Spermatophyta</taxon>
        <taxon>Magnoliopsida</taxon>
        <taxon>Nymphaeales</taxon>
        <taxon>Nymphaeaceae</taxon>
        <taxon>Nymphaea</taxon>
    </lineage>
</organism>
<name>A0A5K1D5I2_9MAGN</name>
<sequence>MNSSCVYSCLEVHAPVRATYVNLYKWPESDAEFVRKVTQGGSHGRPREYQRIVDSYSCRQMYLRSYTFTRKETLHEKAKKCFGKMKNMDCSVRIMKGRNYVVKKAGRKMVTKTYDALVSMFFRILACTTVVDVVDPM</sequence>
<dbReference type="EMBL" id="LR721783">
    <property type="protein sequence ID" value="VVW35127.1"/>
    <property type="molecule type" value="Genomic_DNA"/>
</dbReference>
<dbReference type="AlphaFoldDB" id="A0A5K1D5I2"/>